<keyword evidence="14" id="KW-1185">Reference proteome</keyword>
<dbReference type="InterPro" id="IPR011818">
    <property type="entry name" value="Uridylate_kinase_arch/spir"/>
</dbReference>
<feature type="domain" description="Aspartate/glutamate/uridylate kinase" evidence="11">
    <location>
        <begin position="103"/>
        <end position="305"/>
    </location>
</feature>
<evidence type="ECO:0000256" key="8">
    <source>
        <dbReference type="ARBA" id="ARBA00022975"/>
    </source>
</evidence>
<feature type="region of interest" description="Disordered" evidence="10">
    <location>
        <begin position="323"/>
        <end position="342"/>
    </location>
</feature>
<dbReference type="UniPathway" id="UPA00159">
    <property type="reaction ID" value="UER00275"/>
</dbReference>
<comment type="catalytic activity">
    <reaction evidence="9">
        <text>UMP + ATP = UDP + ADP</text>
        <dbReference type="Rhea" id="RHEA:24400"/>
        <dbReference type="ChEBI" id="CHEBI:30616"/>
        <dbReference type="ChEBI" id="CHEBI:57865"/>
        <dbReference type="ChEBI" id="CHEBI:58223"/>
        <dbReference type="ChEBI" id="CHEBI:456216"/>
        <dbReference type="EC" id="2.7.4.22"/>
    </reaction>
</comment>
<dbReference type="GO" id="GO:0005737">
    <property type="term" value="C:cytoplasm"/>
    <property type="evidence" value="ECO:0007669"/>
    <property type="project" value="UniProtKB-SubCell"/>
</dbReference>
<organism evidence="13 14">
    <name type="scientific">Natrarchaeobaculum sulfurireducens</name>
    <dbReference type="NCBI Taxonomy" id="2044521"/>
    <lineage>
        <taxon>Archaea</taxon>
        <taxon>Methanobacteriati</taxon>
        <taxon>Methanobacteriota</taxon>
        <taxon>Stenosarchaea group</taxon>
        <taxon>Halobacteria</taxon>
        <taxon>Halobacteriales</taxon>
        <taxon>Natrialbaceae</taxon>
        <taxon>Natrarchaeobaculum</taxon>
    </lineage>
</organism>
<dbReference type="KEGG" id="nag:AArcMg_0393"/>
<evidence type="ECO:0000256" key="3">
    <source>
        <dbReference type="ARBA" id="ARBA00022490"/>
    </source>
</evidence>
<evidence type="ECO:0000259" key="11">
    <source>
        <dbReference type="Pfam" id="PF00696"/>
    </source>
</evidence>
<dbReference type="InterPro" id="IPR036393">
    <property type="entry name" value="AceGlu_kinase-like_sf"/>
</dbReference>
<proteinExistence type="inferred from homology"/>
<sequence length="342" mass="35491">MTIPAPPNRVEGWPPARLEADDCAVNGASPDAIRLNSSGGSVRAVGWATLPKPFRTQLERDGETLACSLEVALEIESGSCSHATAAGQLTILKRATRLHRISMKVVVSIGGSVLVPEPGGDRVAEHAAVVEDLVADGCRVGAVVGGGGVAREYIGAARELGANEIELDQLGIDVTRLNARLLIAALGEETITAPAEDYEEAGESLRQGDVSVMGGVAPAQTTDAVGAALAEYVDADLLVYATSVPGVFSADPNEDDDATKYAELTATELVDVIAGLEMNAGASAPVDLLAAKIIERSGMRTIVLDGTDPERIARAVRYGDHDGTDVVPEGAGEEPTYWAQND</sequence>
<dbReference type="InterPro" id="IPR001048">
    <property type="entry name" value="Asp/Glu/Uridylate_kinase"/>
</dbReference>
<dbReference type="GO" id="GO:0033862">
    <property type="term" value="F:UMP kinase activity"/>
    <property type="evidence" value="ECO:0007669"/>
    <property type="project" value="UniProtKB-EC"/>
</dbReference>
<accession>A0A346PB50</accession>
<gene>
    <name evidence="9" type="primary">pyrH</name>
    <name evidence="12" type="ORF">AArc1_0401</name>
    <name evidence="13" type="ORF">AArcMg_0393</name>
</gene>
<evidence type="ECO:0000256" key="4">
    <source>
        <dbReference type="ARBA" id="ARBA00022679"/>
    </source>
</evidence>
<feature type="binding site" evidence="9">
    <location>
        <position position="151"/>
    </location>
    <ligand>
        <name>ATP</name>
        <dbReference type="ChEBI" id="CHEBI:30616"/>
    </ligand>
</feature>
<dbReference type="NCBIfam" id="TIGR02076">
    <property type="entry name" value="pyrH_arch"/>
    <property type="match status" value="1"/>
</dbReference>
<evidence type="ECO:0000256" key="1">
    <source>
        <dbReference type="ARBA" id="ARBA00004791"/>
    </source>
</evidence>
<feature type="binding site" evidence="9">
    <location>
        <begin position="111"/>
        <end position="112"/>
    </location>
    <ligand>
        <name>ATP</name>
        <dbReference type="ChEBI" id="CHEBI:30616"/>
    </ligand>
</feature>
<comment type="similarity">
    <text evidence="2 9">Belongs to the UMP kinase family.</text>
</comment>
<comment type="pathway">
    <text evidence="1 9">Pyrimidine metabolism; CTP biosynthesis via de novo pathway; UDP from UMP (UMPK route): step 1/1.</text>
</comment>
<evidence type="ECO:0000256" key="6">
    <source>
        <dbReference type="ARBA" id="ARBA00022777"/>
    </source>
</evidence>
<feature type="binding site" evidence="9">
    <location>
        <position position="168"/>
    </location>
    <ligand>
        <name>UMP</name>
        <dbReference type="ChEBI" id="CHEBI:57865"/>
    </ligand>
</feature>
<dbReference type="GO" id="GO:0044210">
    <property type="term" value="P:'de novo' CTP biosynthetic process"/>
    <property type="evidence" value="ECO:0007669"/>
    <property type="project" value="UniProtKB-UniRule"/>
</dbReference>
<dbReference type="CDD" id="cd04253">
    <property type="entry name" value="AAK_UMPK-PyrH-Pf"/>
    <property type="match status" value="1"/>
</dbReference>
<dbReference type="AlphaFoldDB" id="A0A346PLM1"/>
<dbReference type="EMBL" id="CP024047">
    <property type="protein sequence ID" value="AXR76745.1"/>
    <property type="molecule type" value="Genomic_DNA"/>
</dbReference>
<evidence type="ECO:0000313" key="15">
    <source>
        <dbReference type="Proteomes" id="UP000258707"/>
    </source>
</evidence>
<feature type="binding site" evidence="9">
    <location>
        <position position="251"/>
    </location>
    <ligand>
        <name>ATP</name>
        <dbReference type="ChEBI" id="CHEBI:30616"/>
    </ligand>
</feature>
<dbReference type="HAMAP" id="MF_01220_A">
    <property type="entry name" value="PyrH_A"/>
    <property type="match status" value="1"/>
</dbReference>
<dbReference type="EC" id="2.7.4.22" evidence="9"/>
<comment type="activity regulation">
    <text evidence="9">Inhibited by UTP.</text>
</comment>
<feature type="binding site" evidence="9">
    <location>
        <position position="242"/>
    </location>
    <ligand>
        <name>ATP</name>
        <dbReference type="ChEBI" id="CHEBI:30616"/>
    </ligand>
</feature>
<comment type="caution">
    <text evidence="9">Lacks conserved residue(s) required for the propagation of feature annotation.</text>
</comment>
<dbReference type="Gene3D" id="3.40.1160.10">
    <property type="entry name" value="Acetylglutamate kinase-like"/>
    <property type="match status" value="1"/>
</dbReference>
<dbReference type="PANTHER" id="PTHR42833:SF4">
    <property type="entry name" value="URIDYLATE KINASE PUMPKIN, CHLOROPLASTIC"/>
    <property type="match status" value="1"/>
</dbReference>
<accession>A0A346PLM1</accession>
<dbReference type="KEGG" id="nan:AArc1_0401"/>
<comment type="function">
    <text evidence="9">Catalyzes the reversible phosphorylation of UMP to UDP.</text>
</comment>
<name>A0A346PLM1_9EURY</name>
<reference evidence="13" key="3">
    <citation type="journal article" date="2019" name="Int. J. Syst. Evol. Microbiol.">
        <title>Natronolimnobius sulfurireducens sp. nov. and Halalkaliarchaeum desulfuricum gen. nov., sp. nov., the first sulfur-respiring alkaliphilic haloarchaea from hypersaline alkaline lakes.</title>
        <authorList>
            <person name="Sorokin D.Y."/>
            <person name="Yakimov M."/>
            <person name="Messina E."/>
            <person name="Merkel A.Y."/>
            <person name="Bale N.J."/>
            <person name="Sinninghe Damste J.S."/>
        </authorList>
    </citation>
    <scope>NUCLEOTIDE SEQUENCE</scope>
    <source>
        <strain evidence="13">AArc-Mg</strain>
        <strain evidence="12">AArc1</strain>
    </source>
</reference>
<dbReference type="GO" id="GO:0006225">
    <property type="term" value="P:UDP biosynthetic process"/>
    <property type="evidence" value="ECO:0007669"/>
    <property type="project" value="TreeGrafter"/>
</dbReference>
<dbReference type="GO" id="GO:0005524">
    <property type="term" value="F:ATP binding"/>
    <property type="evidence" value="ECO:0007669"/>
    <property type="project" value="UniProtKB-KW"/>
</dbReference>
<evidence type="ECO:0000313" key="12">
    <source>
        <dbReference type="EMBL" id="AXR76745.1"/>
    </source>
</evidence>
<feature type="binding site" evidence="9">
    <location>
        <position position="146"/>
    </location>
    <ligand>
        <name>UMP</name>
        <dbReference type="ChEBI" id="CHEBI:57865"/>
    </ligand>
</feature>
<evidence type="ECO:0000256" key="10">
    <source>
        <dbReference type="SAM" id="MobiDB-lite"/>
    </source>
</evidence>
<reference evidence="15" key="1">
    <citation type="submission" date="2017-10" db="EMBL/GenBank/DDBJ databases">
        <title>Phenotypic and genomic properties of facultatively anaerobic sulfur-reducing natronoarchaea from hypersaline soda lakes.</title>
        <authorList>
            <person name="Sorokin D.Y."/>
            <person name="Kublanov I.V."/>
            <person name="Roman P."/>
            <person name="Sinninghe Damste J.S."/>
            <person name="Golyshin P.N."/>
            <person name="Rojo D."/>
            <person name="Ciordia S."/>
            <person name="Mena Md.C."/>
            <person name="Ferrer M."/>
            <person name="Messina E."/>
            <person name="Smedile F."/>
            <person name="La Spada G."/>
            <person name="La Cono V."/>
            <person name="Yakimov M.M."/>
        </authorList>
    </citation>
    <scope>NUCLEOTIDE SEQUENCE [LARGE SCALE GENOMIC DNA]</scope>
    <source>
        <strain evidence="15">AArc1</strain>
    </source>
</reference>
<evidence type="ECO:0000313" key="13">
    <source>
        <dbReference type="EMBL" id="AXR80416.1"/>
    </source>
</evidence>
<keyword evidence="4 9" id="KW-0808">Transferase</keyword>
<evidence type="ECO:0000313" key="14">
    <source>
        <dbReference type="Proteomes" id="UP000258613"/>
    </source>
</evidence>
<feature type="binding site" evidence="9">
    <location>
        <position position="147"/>
    </location>
    <ligand>
        <name>ATP</name>
        <dbReference type="ChEBI" id="CHEBI:30616"/>
    </ligand>
</feature>
<reference evidence="14" key="2">
    <citation type="submission" date="2018-02" db="EMBL/GenBank/DDBJ databases">
        <title>Phenotypic and genomic properties of facultatively anaerobic sulfur-reducing natronoarchaea from hypersaline soda lakes.</title>
        <authorList>
            <person name="Sorokin D.Y."/>
            <person name="Kublanov I.V."/>
            <person name="Roman P."/>
            <person name="Sinninghe Damste J.S."/>
            <person name="Golyshin P.N."/>
            <person name="Rojo D."/>
            <person name="Ciordia S."/>
            <person name="Mena M.D.C."/>
            <person name="Ferrer M."/>
            <person name="Messina E."/>
            <person name="Smedile F."/>
            <person name="La Spada G."/>
            <person name="La Cono V."/>
            <person name="Yakimov M.M."/>
        </authorList>
    </citation>
    <scope>NUCLEOTIDE SEQUENCE [LARGE SCALE GENOMIC DNA]</scope>
    <source>
        <strain evidence="14">AArc-Mg</strain>
    </source>
</reference>
<dbReference type="PANTHER" id="PTHR42833">
    <property type="entry name" value="URIDYLATE KINASE"/>
    <property type="match status" value="1"/>
</dbReference>
<evidence type="ECO:0000256" key="5">
    <source>
        <dbReference type="ARBA" id="ARBA00022741"/>
    </source>
</evidence>
<dbReference type="Pfam" id="PF00696">
    <property type="entry name" value="AA_kinase"/>
    <property type="match status" value="1"/>
</dbReference>
<comment type="subunit">
    <text evidence="9">Homohexamer.</text>
</comment>
<dbReference type="Proteomes" id="UP000258613">
    <property type="component" value="Chromosome"/>
</dbReference>
<keyword evidence="8 9" id="KW-0665">Pyrimidine biosynthesis</keyword>
<evidence type="ECO:0000256" key="9">
    <source>
        <dbReference type="HAMAP-Rule" id="MF_01220"/>
    </source>
</evidence>
<protein>
    <recommendedName>
        <fullName evidence="9">Uridylate kinase</fullName>
        <shortName evidence="9">UK</shortName>
        <ecNumber evidence="9">2.7.4.22</ecNumber>
    </recommendedName>
    <alternativeName>
        <fullName evidence="9">Uridine monophosphate kinase</fullName>
        <shortName evidence="9">UMP kinase</shortName>
        <shortName evidence="9">UMPK</shortName>
    </alternativeName>
</protein>
<keyword evidence="5 9" id="KW-0547">Nucleotide-binding</keyword>
<comment type="subcellular location">
    <subcellularLocation>
        <location evidence="9">Cytoplasm</location>
    </subcellularLocation>
</comment>
<evidence type="ECO:0000256" key="7">
    <source>
        <dbReference type="ARBA" id="ARBA00022840"/>
    </source>
</evidence>
<keyword evidence="7 9" id="KW-0067">ATP-binding</keyword>
<feature type="binding site" evidence="9">
    <location>
        <begin position="216"/>
        <end position="222"/>
    </location>
    <ligand>
        <name>UMP</name>
        <dbReference type="ChEBI" id="CHEBI:57865"/>
    </ligand>
</feature>
<dbReference type="EMBL" id="CP027033">
    <property type="protein sequence ID" value="AXR80416.1"/>
    <property type="molecule type" value="Genomic_DNA"/>
</dbReference>
<keyword evidence="6 9" id="KW-0418">Kinase</keyword>
<dbReference type="SUPFAM" id="SSF53633">
    <property type="entry name" value="Carbamate kinase-like"/>
    <property type="match status" value="1"/>
</dbReference>
<keyword evidence="3 9" id="KW-0963">Cytoplasm</keyword>
<evidence type="ECO:0000256" key="2">
    <source>
        <dbReference type="ARBA" id="ARBA00007614"/>
    </source>
</evidence>
<dbReference type="Proteomes" id="UP000258707">
    <property type="component" value="Chromosome"/>
</dbReference>
<feature type="binding site" evidence="9">
    <location>
        <position position="248"/>
    </location>
    <ligand>
        <name>ATP</name>
        <dbReference type="ChEBI" id="CHEBI:30616"/>
    </ligand>
</feature>